<dbReference type="EMBL" id="UFSZ01000001">
    <property type="protein sequence ID" value="SUV15531.1"/>
    <property type="molecule type" value="Genomic_DNA"/>
</dbReference>
<sequence length="60" mass="7082">MRIFGMFVAIIASAFMAVGIAEYYDQPYDWYLVFFMILIGFFIHTIILIVESEYSEENEI</sequence>
<dbReference type="Proteomes" id="UP000255295">
    <property type="component" value="Unassembled WGS sequence"/>
</dbReference>
<evidence type="ECO:0000313" key="5">
    <source>
        <dbReference type="Proteomes" id="UP000255295"/>
    </source>
</evidence>
<reference evidence="2 4" key="1">
    <citation type="submission" date="2017-03" db="EMBL/GenBank/DDBJ databases">
        <title>The whole genome sequencing and assembly of Lysinibacillus sphaericus DSM 28T strain.</title>
        <authorList>
            <person name="Lee Y.-J."/>
            <person name="Yi H."/>
            <person name="Bahn Y.-S."/>
            <person name="Kim J.F."/>
            <person name="Lee D.-W."/>
        </authorList>
    </citation>
    <scope>NUCLEOTIDE SEQUENCE [LARGE SCALE GENOMIC DNA]</scope>
    <source>
        <strain evidence="2 4">DSM 28</strain>
    </source>
</reference>
<evidence type="ECO:0000313" key="3">
    <source>
        <dbReference type="EMBL" id="SUV15531.1"/>
    </source>
</evidence>
<gene>
    <name evidence="2" type="ORF">LS41612_20355</name>
    <name evidence="3" type="ORF">NCTC10338_00599</name>
</gene>
<keyword evidence="1" id="KW-0472">Membrane</keyword>
<evidence type="ECO:0000313" key="4">
    <source>
        <dbReference type="Proteomes" id="UP000238825"/>
    </source>
</evidence>
<protein>
    <submittedName>
        <fullName evidence="2">Uncharacterized protein</fullName>
    </submittedName>
</protein>
<dbReference type="RefSeq" id="WP_024362840.1">
    <property type="nucleotide sequence ID" value="NZ_BJNS01000015.1"/>
</dbReference>
<reference evidence="3 5" key="2">
    <citation type="submission" date="2018-06" db="EMBL/GenBank/DDBJ databases">
        <authorList>
            <consortium name="Pathogen Informatics"/>
            <person name="Doyle S."/>
        </authorList>
    </citation>
    <scope>NUCLEOTIDE SEQUENCE [LARGE SCALE GENOMIC DNA]</scope>
    <source>
        <strain evidence="3 5">NCTC10338</strain>
    </source>
</reference>
<dbReference type="EMBL" id="CP019980">
    <property type="protein sequence ID" value="AVK98498.1"/>
    <property type="molecule type" value="Genomic_DNA"/>
</dbReference>
<keyword evidence="1" id="KW-1133">Transmembrane helix</keyword>
<keyword evidence="1" id="KW-0812">Transmembrane</keyword>
<feature type="transmembrane region" description="Helical" evidence="1">
    <location>
        <begin position="30"/>
        <end position="50"/>
    </location>
</feature>
<evidence type="ECO:0000256" key="1">
    <source>
        <dbReference type="SAM" id="Phobius"/>
    </source>
</evidence>
<proteinExistence type="predicted"/>
<organism evidence="2 4">
    <name type="scientific">Lysinibacillus sphaericus</name>
    <name type="common">Bacillus sphaericus</name>
    <dbReference type="NCBI Taxonomy" id="1421"/>
    <lineage>
        <taxon>Bacteria</taxon>
        <taxon>Bacillati</taxon>
        <taxon>Bacillota</taxon>
        <taxon>Bacilli</taxon>
        <taxon>Bacillales</taxon>
        <taxon>Bacillaceae</taxon>
        <taxon>Lysinibacillus</taxon>
    </lineage>
</organism>
<dbReference type="GeneID" id="48278564"/>
<evidence type="ECO:0000313" key="2">
    <source>
        <dbReference type="EMBL" id="AVK98498.1"/>
    </source>
</evidence>
<name>A0A2S0K580_LYSSH</name>
<dbReference type="Proteomes" id="UP000238825">
    <property type="component" value="Chromosome"/>
</dbReference>
<accession>A0A2S0K580</accession>
<dbReference type="AlphaFoldDB" id="A0A2S0K580"/>
<feature type="transmembrane region" description="Helical" evidence="1">
    <location>
        <begin position="7"/>
        <end position="24"/>
    </location>
</feature>